<dbReference type="InterPro" id="IPR035986">
    <property type="entry name" value="PKD_dom_sf"/>
</dbReference>
<dbReference type="EMBL" id="JAEMEF010000003">
    <property type="protein sequence ID" value="MBL7559127.1"/>
    <property type="molecule type" value="Genomic_DNA"/>
</dbReference>
<dbReference type="NCBIfam" id="TIGR04131">
    <property type="entry name" value="Bac_Flav_CTERM"/>
    <property type="match status" value="1"/>
</dbReference>
<comment type="caution">
    <text evidence="3">The sequence shown here is derived from an EMBL/GenBank/DDBJ whole genome shotgun (WGS) entry which is preliminary data.</text>
</comment>
<dbReference type="Proteomes" id="UP000605013">
    <property type="component" value="Unassembled WGS sequence"/>
</dbReference>
<keyword evidence="1" id="KW-0732">Signal</keyword>
<keyword evidence="4" id="KW-1185">Reference proteome</keyword>
<dbReference type="SUPFAM" id="SSF82171">
    <property type="entry name" value="DPP6 N-terminal domain-like"/>
    <property type="match status" value="1"/>
</dbReference>
<dbReference type="SUPFAM" id="SSF49299">
    <property type="entry name" value="PKD domain"/>
    <property type="match status" value="1"/>
</dbReference>
<evidence type="ECO:0000259" key="2">
    <source>
        <dbReference type="PROSITE" id="PS50093"/>
    </source>
</evidence>
<feature type="chain" id="PRO_5045558384" evidence="1">
    <location>
        <begin position="25"/>
        <end position="898"/>
    </location>
</feature>
<dbReference type="CDD" id="cd00146">
    <property type="entry name" value="PKD"/>
    <property type="match status" value="1"/>
</dbReference>
<dbReference type="Gene3D" id="2.60.40.10">
    <property type="entry name" value="Immunoglobulins"/>
    <property type="match status" value="1"/>
</dbReference>
<protein>
    <submittedName>
        <fullName evidence="3">T9SS type B sorting domain-containing protein</fullName>
    </submittedName>
</protein>
<evidence type="ECO:0000313" key="3">
    <source>
        <dbReference type="EMBL" id="MBL7559127.1"/>
    </source>
</evidence>
<evidence type="ECO:0000313" key="4">
    <source>
        <dbReference type="Proteomes" id="UP000605013"/>
    </source>
</evidence>
<feature type="domain" description="PKD" evidence="2">
    <location>
        <begin position="417"/>
        <end position="447"/>
    </location>
</feature>
<dbReference type="InterPro" id="IPR013783">
    <property type="entry name" value="Ig-like_fold"/>
</dbReference>
<dbReference type="PROSITE" id="PS50093">
    <property type="entry name" value="PKD"/>
    <property type="match status" value="1"/>
</dbReference>
<organism evidence="3 4">
    <name type="scientific">Olleya sediminilitoris</name>
    <dbReference type="NCBI Taxonomy" id="2795739"/>
    <lineage>
        <taxon>Bacteria</taxon>
        <taxon>Pseudomonadati</taxon>
        <taxon>Bacteroidota</taxon>
        <taxon>Flavobacteriia</taxon>
        <taxon>Flavobacteriales</taxon>
        <taxon>Flavobacteriaceae</taxon>
    </lineage>
</organism>
<dbReference type="Pfam" id="PF18911">
    <property type="entry name" value="PKD_4"/>
    <property type="match status" value="1"/>
</dbReference>
<dbReference type="Pfam" id="PF13585">
    <property type="entry name" value="CHU_C"/>
    <property type="match status" value="1"/>
</dbReference>
<name>A0ABS1WJ66_9FLAO</name>
<dbReference type="RefSeq" id="WP_202999298.1">
    <property type="nucleotide sequence ID" value="NZ_JAEMEF010000003.1"/>
</dbReference>
<dbReference type="InterPro" id="IPR000601">
    <property type="entry name" value="PKD_dom"/>
</dbReference>
<sequence>MSLLIRKNSLILTFTIIINFACIAQNETNNWYFGDYAGINFNNGELSQLNDGNMSTVAGCSSISNSDGQLLFYTNGQTVWNKNHEVMTNGNDLNAEVENNQSTIIIPDPSDINNYYILTTRLDEAYSGIFYSKVVFNAQHPLGHIFTKNRRLTTSSTQRITAVYSPQDNTYKAVGLGKIGSPSETTFNALFVINVGTIVNAPNNNITLENTILLEETFYSTLGTIKFSPNGQLIAIGDSSSNSNVYIYDFHHSSNSVTFQQSFNAGYLFNPIPIEGLEFSADSEFLYITGNTYVAYLHKYIINSPTPYINEKILIATSEDIEFGALQLASDSKIYMANYLSDIPYNVNSIGVINNPEDEIVNFNPSSIELTNSASAKGLPNFVTSYFKNRIIAKNDCFYDSINFSLDAYDTITDAYWEFGDGNTANGLNISHQYVESGTYIVRALITIGNNQIELFKKIKAYPIAELTDDYYLSQCDINNDGISSFNLFEVYNGLQNDIRDDYQFQFYYTQQDAINQTNIIDNPDYFTNSSNPQQIFVNITTELGCINTDSFFIEVLSQNVVTLDPYIVCDNSNEIFEDQIGRFNLANKLEELNLFFNIEDDEYIRFYRTEEDALSNTNPLYFQYDTDTTTLWIVVRKENGDCGTIATMDLIVNQALDLDIDDNYQLCELEPNPILDGGGDNDTWSWYDSTNGVLLSNQRLFELINPGVYEIVVTKLENDLLCTRSKTFEVLAPIIPVFESIDIEGTNLEISINGNSQYEFSLNNQDFFGQSTAFTFYDVTPGVIEIFVRDINNCEQSIQTEISFIHYPKFFTPNNDGNNDMWIVYGINDNLYKKAEVTIYDRFGKILYVFTLKTIHQGWRGEYNNVLLPNSDYWFKAQLIDQNDRMIQKSGHFTLKR</sequence>
<accession>A0ABS1WJ66</accession>
<dbReference type="InterPro" id="IPR026341">
    <property type="entry name" value="T9SS_type_B"/>
</dbReference>
<evidence type="ECO:0000256" key="1">
    <source>
        <dbReference type="SAM" id="SignalP"/>
    </source>
</evidence>
<proteinExistence type="predicted"/>
<feature type="signal peptide" evidence="1">
    <location>
        <begin position="1"/>
        <end position="24"/>
    </location>
</feature>
<gene>
    <name evidence="3" type="ORF">JAO71_04855</name>
</gene>
<reference evidence="3 4" key="1">
    <citation type="submission" date="2020-12" db="EMBL/GenBank/DDBJ databases">
        <title>Olleya sediminilitoris sp. nov., isolated from a tidal flat.</title>
        <authorList>
            <person name="Park S."/>
            <person name="Yoon J.-H."/>
        </authorList>
    </citation>
    <scope>NUCLEOTIDE SEQUENCE [LARGE SCALE GENOMIC DNA]</scope>
    <source>
        <strain evidence="3 4">YSTF-M6</strain>
    </source>
</reference>